<feature type="compositionally biased region" description="Low complexity" evidence="1">
    <location>
        <begin position="589"/>
        <end position="601"/>
    </location>
</feature>
<reference evidence="3 4" key="1">
    <citation type="journal article" date="2019" name="Nat. Ecol. Evol.">
        <title>Megaphylogeny resolves global patterns of mushroom evolution.</title>
        <authorList>
            <person name="Varga T."/>
            <person name="Krizsan K."/>
            <person name="Foldi C."/>
            <person name="Dima B."/>
            <person name="Sanchez-Garcia M."/>
            <person name="Sanchez-Ramirez S."/>
            <person name="Szollosi G.J."/>
            <person name="Szarkandi J.G."/>
            <person name="Papp V."/>
            <person name="Albert L."/>
            <person name="Andreopoulos W."/>
            <person name="Angelini C."/>
            <person name="Antonin V."/>
            <person name="Barry K.W."/>
            <person name="Bougher N.L."/>
            <person name="Buchanan P."/>
            <person name="Buyck B."/>
            <person name="Bense V."/>
            <person name="Catcheside P."/>
            <person name="Chovatia M."/>
            <person name="Cooper J."/>
            <person name="Damon W."/>
            <person name="Desjardin D."/>
            <person name="Finy P."/>
            <person name="Geml J."/>
            <person name="Haridas S."/>
            <person name="Hughes K."/>
            <person name="Justo A."/>
            <person name="Karasinski D."/>
            <person name="Kautmanova I."/>
            <person name="Kiss B."/>
            <person name="Kocsube S."/>
            <person name="Kotiranta H."/>
            <person name="LaButti K.M."/>
            <person name="Lechner B.E."/>
            <person name="Liimatainen K."/>
            <person name="Lipzen A."/>
            <person name="Lukacs Z."/>
            <person name="Mihaltcheva S."/>
            <person name="Morgado L.N."/>
            <person name="Niskanen T."/>
            <person name="Noordeloos M.E."/>
            <person name="Ohm R.A."/>
            <person name="Ortiz-Santana B."/>
            <person name="Ovrebo C."/>
            <person name="Racz N."/>
            <person name="Riley R."/>
            <person name="Savchenko A."/>
            <person name="Shiryaev A."/>
            <person name="Soop K."/>
            <person name="Spirin V."/>
            <person name="Szebenyi C."/>
            <person name="Tomsovsky M."/>
            <person name="Tulloss R.E."/>
            <person name="Uehling J."/>
            <person name="Grigoriev I.V."/>
            <person name="Vagvolgyi C."/>
            <person name="Papp T."/>
            <person name="Martin F.M."/>
            <person name="Miettinen O."/>
            <person name="Hibbett D.S."/>
            <person name="Nagy L.G."/>
        </authorList>
    </citation>
    <scope>NUCLEOTIDE SEQUENCE [LARGE SCALE GENOMIC DNA]</scope>
    <source>
        <strain evidence="3 4">OMC1185</strain>
    </source>
</reference>
<feature type="compositionally biased region" description="Low complexity" evidence="1">
    <location>
        <begin position="464"/>
        <end position="481"/>
    </location>
</feature>
<feature type="compositionally biased region" description="Basic and acidic residues" evidence="1">
    <location>
        <begin position="614"/>
        <end position="632"/>
    </location>
</feature>
<feature type="compositionally biased region" description="Acidic residues" evidence="1">
    <location>
        <begin position="603"/>
        <end position="613"/>
    </location>
</feature>
<feature type="region of interest" description="Disordered" evidence="1">
    <location>
        <begin position="177"/>
        <end position="245"/>
    </location>
</feature>
<feature type="transmembrane region" description="Helical" evidence="2">
    <location>
        <begin position="1320"/>
        <end position="1338"/>
    </location>
</feature>
<feature type="compositionally biased region" description="Polar residues" evidence="1">
    <location>
        <begin position="898"/>
        <end position="907"/>
    </location>
</feature>
<feature type="compositionally biased region" description="Polar residues" evidence="1">
    <location>
        <begin position="406"/>
        <end position="418"/>
    </location>
</feature>
<keyword evidence="2" id="KW-0472">Membrane</keyword>
<feature type="compositionally biased region" description="Polar residues" evidence="1">
    <location>
        <begin position="701"/>
        <end position="730"/>
    </location>
</feature>
<feature type="compositionally biased region" description="Basic and acidic residues" evidence="1">
    <location>
        <begin position="665"/>
        <end position="678"/>
    </location>
</feature>
<feature type="compositionally biased region" description="Basic and acidic residues" evidence="1">
    <location>
        <begin position="505"/>
        <end position="524"/>
    </location>
</feature>
<dbReference type="Proteomes" id="UP000305948">
    <property type="component" value="Unassembled WGS sequence"/>
</dbReference>
<name>A0A5C3NCD5_9AGAM</name>
<feature type="compositionally biased region" description="Pro residues" evidence="1">
    <location>
        <begin position="912"/>
        <end position="921"/>
    </location>
</feature>
<keyword evidence="2" id="KW-0812">Transmembrane</keyword>
<feature type="compositionally biased region" description="Pro residues" evidence="1">
    <location>
        <begin position="992"/>
        <end position="1005"/>
    </location>
</feature>
<dbReference type="OrthoDB" id="3230534at2759"/>
<accession>A0A5C3NCD5</accession>
<keyword evidence="2" id="KW-1133">Transmembrane helix</keyword>
<feature type="region of interest" description="Disordered" evidence="1">
    <location>
        <begin position="133"/>
        <end position="164"/>
    </location>
</feature>
<protein>
    <submittedName>
        <fullName evidence="3">Uncharacterized protein</fullName>
    </submittedName>
</protein>
<sequence length="1434" mass="155413">MFWYEGNLVLVAEKEAQAAWNDAFNRATLADGVICPSFSIVHGGVNSMDGPSAAPRLRVTRTPAAMSNKAQPQAGPSRHPTAPFVDLTEEREKVDEGEDTQSTPRIPPSSSLQAAHSNNYDNPAARLRALLARTSNSSNNNTPVAQPPSSSERESDFDSDFGTPSVARESLKELFSRVLQDSSDTPKSRRRNSIDSSITDTPRLALSELDRSKAKRKSESFSDEEVDRLSKYRQSESSAKSNSAATFDSLRAKLDRFRHATRHPDAASDASDAAGYSTEDTASLLRELHGPPVATSTPFSVRMPSHMQLHSNLMDTNSEMQRALNNAEAYTTESEQSDRPPPPPGKEATPPRKPGSRLPRFVSPSQDGTAKKGANLRAQERSRTPTRLSTGPSPAGRPVDREQQLNRRYSTIPASTRPVSWAAGDNSLSSPVSSGPSPQSSLKKTKSTASPNQRSPAAMHNISRRGSSASVLSSDGSPSQSRSRKESATARNADARASVIGLMGVRERRISSAKENPTDLERGWNKPRPRLSSANLRMHQSSPSSSSSRIRTQSIPARPDSAQSMISSQSSTSQIPGITSMSPNARRTSSINSSGVGSSAGDVEPEEEEEEEKEVLIERERNWNSPHPKWELSRGSLSPVPPEVSISPEASPPPMHKRFSLNFRKRTESLQKKLTKDEEKEEGPVPVKTTPAKKPPLRSAASMSGLSPTGRASISPSSPNMHAKSGSMSPSYLGLDSKRASGSHILTPKSPIASPSSRAKSNPELAKAGDRPTKLPAFKGSTAFQFPARNLPPLPPLELDEDSQEESHDAPGVRNSERSDEAEESGEAFHSAEASGKLSPERRIGHRRSFTELVGAAGRARAMPFPADRSDEVLTSDEESVQATSTPTIRTAVLPDSDGNSDPSQVSIGEPVTPPATPPGGEPLLSLATPPRPLVFTPHRRDNGTPSPSKGIPELPGPPSSSEDDTGGARDFTPEQPWNGGDITNFSMMKTPRPPGAWAPTPVVPRPATARAQSMPNVAEGDETEPDRSENATPVPLSRSATLPLQTPAPPGAWMNTPATATRPKGILKVRFDMEGTTSESDLSHMGNGNGIPAPQFKVEDSGDSVDMWHNREAAEYKPGASGAATDREGLTSELGRLPVKARPLRKGPIVRLLDAFGREASQDEVVGKHEEGSSAAAGSSRGQRNRSTIRMVDAMGREIDEGFDDDEEEKRKFEDDVLMTQVRAVARLRETVAELRGDFSDAERSQNGVAVRDEDRAEELERISRSARDARDKISKSMQMVHDADPELHSRLGALKEAMRRSRLLPSAMNNGGRRLPSPWSILCFVLLQIVLIYSMYKVATFRARRIYETTYYDPFYPDLYIHALKSDALQHAAVPAQASWSVFSIPDGVARGGLGVAFSEMWGNMTIAAANFNRWTYEILGTDNQLWAWPPT</sequence>
<feature type="compositionally biased region" description="Low complexity" evidence="1">
    <location>
        <begin position="540"/>
        <end position="580"/>
    </location>
</feature>
<gene>
    <name evidence="3" type="ORF">OE88DRAFT_1724127</name>
</gene>
<feature type="compositionally biased region" description="Polar residues" evidence="1">
    <location>
        <begin position="100"/>
        <end position="118"/>
    </location>
</feature>
<feature type="compositionally biased region" description="Basic and acidic residues" evidence="1">
    <location>
        <begin position="805"/>
        <end position="819"/>
    </location>
</feature>
<feature type="region of interest" description="Disordered" evidence="1">
    <location>
        <begin position="91"/>
        <end position="118"/>
    </location>
</feature>
<evidence type="ECO:0000313" key="3">
    <source>
        <dbReference type="EMBL" id="TFK54527.1"/>
    </source>
</evidence>
<organism evidence="3 4">
    <name type="scientific">Heliocybe sulcata</name>
    <dbReference type="NCBI Taxonomy" id="5364"/>
    <lineage>
        <taxon>Eukaryota</taxon>
        <taxon>Fungi</taxon>
        <taxon>Dikarya</taxon>
        <taxon>Basidiomycota</taxon>
        <taxon>Agaricomycotina</taxon>
        <taxon>Agaricomycetes</taxon>
        <taxon>Gloeophyllales</taxon>
        <taxon>Gloeophyllaceae</taxon>
        <taxon>Heliocybe</taxon>
    </lineage>
</organism>
<feature type="compositionally biased region" description="Basic and acidic residues" evidence="1">
    <location>
        <begin position="208"/>
        <end position="220"/>
    </location>
</feature>
<evidence type="ECO:0000256" key="1">
    <source>
        <dbReference type="SAM" id="MobiDB-lite"/>
    </source>
</evidence>
<feature type="region of interest" description="Disordered" evidence="1">
    <location>
        <begin position="260"/>
        <end position="279"/>
    </location>
</feature>
<dbReference type="STRING" id="5364.A0A5C3NCD5"/>
<feature type="compositionally biased region" description="Polar residues" evidence="1">
    <location>
        <begin position="134"/>
        <end position="148"/>
    </location>
</feature>
<feature type="compositionally biased region" description="Polar residues" evidence="1">
    <location>
        <begin position="235"/>
        <end position="245"/>
    </location>
</feature>
<keyword evidence="4" id="KW-1185">Reference proteome</keyword>
<dbReference type="EMBL" id="ML213506">
    <property type="protein sequence ID" value="TFK54527.1"/>
    <property type="molecule type" value="Genomic_DNA"/>
</dbReference>
<proteinExistence type="predicted"/>
<feature type="region of interest" description="Disordered" evidence="1">
    <location>
        <begin position="1164"/>
        <end position="1188"/>
    </location>
</feature>
<feature type="region of interest" description="Disordered" evidence="1">
    <location>
        <begin position="327"/>
        <end position="1060"/>
    </location>
</feature>
<feature type="compositionally biased region" description="Basic and acidic residues" evidence="1">
    <location>
        <begin position="1164"/>
        <end position="1173"/>
    </location>
</feature>
<feature type="compositionally biased region" description="Low complexity" evidence="1">
    <location>
        <begin position="1174"/>
        <end position="1187"/>
    </location>
</feature>
<evidence type="ECO:0000256" key="2">
    <source>
        <dbReference type="SAM" id="Phobius"/>
    </source>
</evidence>
<evidence type="ECO:0000313" key="4">
    <source>
        <dbReference type="Proteomes" id="UP000305948"/>
    </source>
</evidence>
<feature type="compositionally biased region" description="Low complexity" evidence="1">
    <location>
        <begin position="427"/>
        <end position="441"/>
    </location>
</feature>